<accession>A0A7J8MFQ0</accession>
<reference evidence="1 2" key="1">
    <citation type="journal article" date="2019" name="Genome Biol. Evol.">
        <title>Insights into the evolution of the New World diploid cottons (Gossypium, subgenus Houzingenia) based on genome sequencing.</title>
        <authorList>
            <person name="Grover C.E."/>
            <person name="Arick M.A. 2nd"/>
            <person name="Thrash A."/>
            <person name="Conover J.L."/>
            <person name="Sanders W.S."/>
            <person name="Peterson D.G."/>
            <person name="Frelichowski J.E."/>
            <person name="Scheffler J.A."/>
            <person name="Scheffler B.E."/>
            <person name="Wendel J.F."/>
        </authorList>
    </citation>
    <scope>NUCLEOTIDE SEQUENCE [LARGE SCALE GENOMIC DNA]</scope>
    <source>
        <strain evidence="1">157</strain>
        <tissue evidence="1">Leaf</tissue>
    </source>
</reference>
<proteinExistence type="predicted"/>
<dbReference type="Proteomes" id="UP000593572">
    <property type="component" value="Unassembled WGS sequence"/>
</dbReference>
<organism evidence="1 2">
    <name type="scientific">Gossypium lobatum</name>
    <dbReference type="NCBI Taxonomy" id="34289"/>
    <lineage>
        <taxon>Eukaryota</taxon>
        <taxon>Viridiplantae</taxon>
        <taxon>Streptophyta</taxon>
        <taxon>Embryophyta</taxon>
        <taxon>Tracheophyta</taxon>
        <taxon>Spermatophyta</taxon>
        <taxon>Magnoliopsida</taxon>
        <taxon>eudicotyledons</taxon>
        <taxon>Gunneridae</taxon>
        <taxon>Pentapetalae</taxon>
        <taxon>rosids</taxon>
        <taxon>malvids</taxon>
        <taxon>Malvales</taxon>
        <taxon>Malvaceae</taxon>
        <taxon>Malvoideae</taxon>
        <taxon>Gossypium</taxon>
    </lineage>
</organism>
<sequence>MVDDSDECWKKPLTGKVKCKFVGAIFVSSGNTG</sequence>
<keyword evidence="2" id="KW-1185">Reference proteome</keyword>
<gene>
    <name evidence="1" type="ORF">Golob_008372</name>
</gene>
<dbReference type="AlphaFoldDB" id="A0A7J8MFQ0"/>
<name>A0A7J8MFQ0_9ROSI</name>
<comment type="caution">
    <text evidence="1">The sequence shown here is derived from an EMBL/GenBank/DDBJ whole genome shotgun (WGS) entry which is preliminary data.</text>
</comment>
<dbReference type="EMBL" id="JABEZX010000008">
    <property type="protein sequence ID" value="MBA0563392.1"/>
    <property type="molecule type" value="Genomic_DNA"/>
</dbReference>
<evidence type="ECO:0000313" key="2">
    <source>
        <dbReference type="Proteomes" id="UP000593572"/>
    </source>
</evidence>
<protein>
    <submittedName>
        <fullName evidence="1">Uncharacterized protein</fullName>
    </submittedName>
</protein>
<evidence type="ECO:0000313" key="1">
    <source>
        <dbReference type="EMBL" id="MBA0563392.1"/>
    </source>
</evidence>